<feature type="domain" description="PHD-type" evidence="9">
    <location>
        <begin position="879"/>
        <end position="932"/>
    </location>
</feature>
<feature type="compositionally biased region" description="Pro residues" evidence="8">
    <location>
        <begin position="1528"/>
        <end position="1541"/>
    </location>
</feature>
<dbReference type="VEuPathDB" id="FungiDB:SAPIO_CDS3328"/>
<dbReference type="PANTHER" id="PTHR47672:SF1">
    <property type="entry name" value="E3 UBIQUITIN-PROTEIN LIGASE SNT2"/>
    <property type="match status" value="1"/>
</dbReference>
<dbReference type="EMBL" id="JOWA01000088">
    <property type="protein sequence ID" value="KEZ44349.1"/>
    <property type="molecule type" value="Genomic_DNA"/>
</dbReference>
<feature type="domain" description="SANT" evidence="12">
    <location>
        <begin position="612"/>
        <end position="660"/>
    </location>
</feature>
<dbReference type="HOGENOM" id="CLU_001514_0_0_1"/>
<evidence type="ECO:0000256" key="3">
    <source>
        <dbReference type="ARBA" id="ARBA00022833"/>
    </source>
</evidence>
<keyword evidence="3" id="KW-0862">Zinc</keyword>
<dbReference type="PROSITE" id="PS51156">
    <property type="entry name" value="ELM2"/>
    <property type="match status" value="1"/>
</dbReference>
<dbReference type="InterPro" id="IPR009057">
    <property type="entry name" value="Homeodomain-like_sf"/>
</dbReference>
<keyword evidence="7" id="KW-0175">Coiled coil</keyword>
<organism evidence="13 14">
    <name type="scientific">Pseudallescheria apiosperma</name>
    <name type="common">Scedosporium apiospermum</name>
    <dbReference type="NCBI Taxonomy" id="563466"/>
    <lineage>
        <taxon>Eukaryota</taxon>
        <taxon>Fungi</taxon>
        <taxon>Dikarya</taxon>
        <taxon>Ascomycota</taxon>
        <taxon>Pezizomycotina</taxon>
        <taxon>Sordariomycetes</taxon>
        <taxon>Hypocreomycetidae</taxon>
        <taxon>Microascales</taxon>
        <taxon>Microascaceae</taxon>
        <taxon>Scedosporium</taxon>
    </lineage>
</organism>
<dbReference type="Gene3D" id="3.30.40.10">
    <property type="entry name" value="Zinc/RING finger domain, C3HC4 (zinc finger)"/>
    <property type="match status" value="2"/>
</dbReference>
<feature type="compositionally biased region" description="Polar residues" evidence="8">
    <location>
        <begin position="124"/>
        <end position="138"/>
    </location>
</feature>
<dbReference type="KEGG" id="sapo:SAPIO_CDS3328"/>
<dbReference type="Pfam" id="PF13831">
    <property type="entry name" value="PHD_2"/>
    <property type="match status" value="1"/>
</dbReference>
<protein>
    <submittedName>
        <fullName evidence="13">Putative PHD finger and BAH domain protein (Snt2)</fullName>
    </submittedName>
</protein>
<dbReference type="InterPro" id="IPR011011">
    <property type="entry name" value="Znf_FYVE_PHD"/>
</dbReference>
<feature type="compositionally biased region" description="Low complexity" evidence="8">
    <location>
        <begin position="1255"/>
        <end position="1267"/>
    </location>
</feature>
<feature type="region of interest" description="Disordered" evidence="8">
    <location>
        <begin position="1219"/>
        <end position="1557"/>
    </location>
</feature>
<dbReference type="GeneID" id="27722400"/>
<feature type="compositionally biased region" description="Polar residues" evidence="8">
    <location>
        <begin position="1503"/>
        <end position="1514"/>
    </location>
</feature>
<dbReference type="GO" id="GO:0048189">
    <property type="term" value="C:Lid2 complex"/>
    <property type="evidence" value="ECO:0007669"/>
    <property type="project" value="TreeGrafter"/>
</dbReference>
<keyword evidence="2 6" id="KW-0863">Zinc-finger</keyword>
<evidence type="ECO:0000313" key="14">
    <source>
        <dbReference type="Proteomes" id="UP000028545"/>
    </source>
</evidence>
<evidence type="ECO:0000259" key="12">
    <source>
        <dbReference type="PROSITE" id="PS51293"/>
    </source>
</evidence>
<dbReference type="FunFam" id="1.10.10.60:FF:000012">
    <property type="entry name" value="Metastasis-associated 1 family, member 3"/>
    <property type="match status" value="1"/>
</dbReference>
<dbReference type="GO" id="GO:0003682">
    <property type="term" value="F:chromatin binding"/>
    <property type="evidence" value="ECO:0007669"/>
    <property type="project" value="InterPro"/>
</dbReference>
<keyword evidence="4" id="KW-0238">DNA-binding</keyword>
<feature type="compositionally biased region" description="Pro residues" evidence="8">
    <location>
        <begin position="1309"/>
        <end position="1319"/>
    </location>
</feature>
<dbReference type="InterPro" id="IPR001005">
    <property type="entry name" value="SANT/Myb"/>
</dbReference>
<feature type="compositionally biased region" description="Low complexity" evidence="8">
    <location>
        <begin position="139"/>
        <end position="152"/>
    </location>
</feature>
<dbReference type="GO" id="GO:0004842">
    <property type="term" value="F:ubiquitin-protein transferase activity"/>
    <property type="evidence" value="ECO:0007669"/>
    <property type="project" value="TreeGrafter"/>
</dbReference>
<evidence type="ECO:0000256" key="4">
    <source>
        <dbReference type="ARBA" id="ARBA00023125"/>
    </source>
</evidence>
<evidence type="ECO:0000256" key="2">
    <source>
        <dbReference type="ARBA" id="ARBA00022771"/>
    </source>
</evidence>
<dbReference type="SMART" id="SM00717">
    <property type="entry name" value="SANT"/>
    <property type="match status" value="1"/>
</dbReference>
<dbReference type="CDD" id="cd15497">
    <property type="entry name" value="PHD1_Snt2p_like"/>
    <property type="match status" value="1"/>
</dbReference>
<dbReference type="SUPFAM" id="SSF57903">
    <property type="entry name" value="FYVE/PHD zinc finger"/>
    <property type="match status" value="2"/>
</dbReference>
<feature type="compositionally biased region" description="Pro residues" evidence="8">
    <location>
        <begin position="1328"/>
        <end position="1342"/>
    </location>
</feature>
<comment type="caution">
    <text evidence="13">The sequence shown here is derived from an EMBL/GenBank/DDBJ whole genome shotgun (WGS) entry which is preliminary data.</text>
</comment>
<dbReference type="InterPro" id="IPR001965">
    <property type="entry name" value="Znf_PHD"/>
</dbReference>
<dbReference type="Proteomes" id="UP000028545">
    <property type="component" value="Unassembled WGS sequence"/>
</dbReference>
<feature type="compositionally biased region" description="Basic residues" evidence="8">
    <location>
        <begin position="1219"/>
        <end position="1231"/>
    </location>
</feature>
<keyword evidence="14" id="KW-1185">Reference proteome</keyword>
<feature type="compositionally biased region" description="Polar residues" evidence="8">
    <location>
        <begin position="164"/>
        <end position="173"/>
    </location>
</feature>
<dbReference type="InterPro" id="IPR029617">
    <property type="entry name" value="Snt2"/>
</dbReference>
<evidence type="ECO:0000256" key="8">
    <source>
        <dbReference type="SAM" id="MobiDB-lite"/>
    </source>
</evidence>
<evidence type="ECO:0000256" key="1">
    <source>
        <dbReference type="ARBA" id="ARBA00022723"/>
    </source>
</evidence>
<sequence length="1557" mass="171595">MTQRTQNDTKSTELEAVSGAPQQSMSKASSGGAEAPIKDGVADTSSSSPYGTRSRNRTGNSRPNYAEDKDMDLDFDYYPPKKEAESKKLTRQNNSSASTPSEAPRASAASRKSGTDETKGAAFQNGTKEQNSASQSVPNSGANGSTGTSQSSSKKRKSAALQSGNSTPAHSTQSASSSGPSKRSASQTTSQTPSTNMLSFTNCNAITNGGKLVADDGTVLAPNDHVYLVCEPPGEPYYIGRIMEFLHIENDASGPVDALRINWYYRPKDIGRRKNYDLIPTTSIINVPEKVKKVLDERWKFVLVEQGRGKELTSAMKLCKKCGAYCASNDSVDCSDCKLTYHMNCVTPPVTKKPSRGFGWSCAACSRKHEKKLHARNTPSILDNDFDFDDDEFNEEEEVAATTQTGTPSLPADDDAHIQGTPEQIYQASLWPYRYLGQHCKVEDALDYDDRIYPRASSRLGPRHQATVLPWPGRPVIYEPVIEFKRTGRKDSKLSKENQAALEAQKIRRETRPKYIQDEPPGYTVRGEDHDENDPKCTSTLLWKPPSQETLPDDVLKDYTKKAMAMAPALGVPEHSTNLQNIALVTLYRHNFDVEKALDDLSKTEVEVFKEPNFTPAEQKKFEEAVMKYGSELHMITKHVKTRKHGDIVRHYYIWKKTERGKQIWGDYSGRKGRKEAKKAEEEANKLQEDLADDLDDSAFDSEKAMQRKKNFICKFCSTKSSRQWRRAPVTACASEGGGKSSGKDKKDQYVAALCRRCAELWRRYGIQWEDIEEMAKKVAQAGGRAWKRKQDEELLKELIPAKDLPSLSPPASEPGSAQVNGNATNGAQNGEPPRKKLKGASEDRSGNESGTHTNSKRKEKTSEKNRATPPVVMPEPRTLPCAICSQLEPRGDQLLTCRECRLSVHRNCYGVVDSRVLTKPGKWICDTCTNDRSPQVSLNYKCVLCPIEHTEHDFVGPPKSSSTHKKKSDKDRDREKAEREQAQKAAEYYRKKQEEANKPVNPREPLKRTADNNWVHVTCAIWTPEVKFGSVHVECARQNGFVLGFDITPIKGSRRDQFHIVTINGESGVMSAAIWCKDHTPMKTIVHPMYDIVDESGLNALQLYAQNFKQADRSITDTVRKANLITAAAKVTGSSTNTAVRRASTTTLAANGTSSQRQANEPVPTSQSLGSKICVTCGIDVSPKWWPVNDGTGESMANGYHDELSEEAKRFMEQRKFQCHKCHKTNRKPKPLRESPPPPEQVHLPMVSHHQPSAPVQAAPAHLPALASPPPQRPADPHHRFPWTSSPSPVPHAPAPIGPPMVASHVQPAPPPPPPPPQQQQQQQQQQPPPPPPPPQAPPAPHINHLAGPPPMPSMHQYPPPAAPYDDWHSHSATQHSPPARHLNGDRHQRSPIMGLSALRPPPLSAPPPPPPPPPPVSSIHHGSHMSQPLVNGLPPSPLRSGGPQVPPPPNPYMHPYHPHPVVPHHLPNGTPPPPPPASLPPRGPDHLSQGLLRQGPPYGPTHTSPPLHSSQPVARESGPYVRESPPILPPPPQRPPENRPPSGASASPSLRNLLL</sequence>
<evidence type="ECO:0000256" key="6">
    <source>
        <dbReference type="PROSITE-ProRule" id="PRU00146"/>
    </source>
</evidence>
<dbReference type="InterPro" id="IPR043151">
    <property type="entry name" value="BAH_sf"/>
</dbReference>
<keyword evidence="1" id="KW-0479">Metal-binding</keyword>
<feature type="region of interest" description="Disordered" evidence="8">
    <location>
        <begin position="1"/>
        <end position="198"/>
    </location>
</feature>
<reference evidence="13 14" key="1">
    <citation type="journal article" date="2014" name="Genome Announc.">
        <title>Draft genome sequence of the pathogenic fungus Scedosporium apiospermum.</title>
        <authorList>
            <person name="Vandeputte P."/>
            <person name="Ghamrawi S."/>
            <person name="Rechenmann M."/>
            <person name="Iltis A."/>
            <person name="Giraud S."/>
            <person name="Fleury M."/>
            <person name="Thornton C."/>
            <person name="Delhaes L."/>
            <person name="Meyer W."/>
            <person name="Papon N."/>
            <person name="Bouchara J.P."/>
        </authorList>
    </citation>
    <scope>NUCLEOTIDE SEQUENCE [LARGE SCALE GENOMIC DNA]</scope>
    <source>
        <strain evidence="13 14">IHEM 14462</strain>
    </source>
</reference>
<feature type="compositionally biased region" description="Pro residues" evidence="8">
    <location>
        <begin position="1349"/>
        <end position="1364"/>
    </location>
</feature>
<proteinExistence type="predicted"/>
<feature type="domain" description="BAH" evidence="10">
    <location>
        <begin position="218"/>
        <end position="352"/>
    </location>
</feature>
<dbReference type="Pfam" id="PF00628">
    <property type="entry name" value="PHD"/>
    <property type="match status" value="1"/>
</dbReference>
<feature type="compositionally biased region" description="Pro residues" evidence="8">
    <location>
        <begin position="1471"/>
        <end position="1484"/>
    </location>
</feature>
<feature type="compositionally biased region" description="Polar residues" evidence="8">
    <location>
        <begin position="43"/>
        <end position="63"/>
    </location>
</feature>
<accession>A0A084GAI7</accession>
<feature type="compositionally biased region" description="Pro residues" evidence="8">
    <location>
        <begin position="1289"/>
        <end position="1300"/>
    </location>
</feature>
<dbReference type="RefSeq" id="XP_016644148.1">
    <property type="nucleotide sequence ID" value="XM_016786142.1"/>
</dbReference>
<evidence type="ECO:0000313" key="13">
    <source>
        <dbReference type="EMBL" id="KEZ44349.1"/>
    </source>
</evidence>
<evidence type="ECO:0000256" key="7">
    <source>
        <dbReference type="SAM" id="Coils"/>
    </source>
</evidence>
<evidence type="ECO:0000259" key="11">
    <source>
        <dbReference type="PROSITE" id="PS51156"/>
    </source>
</evidence>
<evidence type="ECO:0000259" key="9">
    <source>
        <dbReference type="PROSITE" id="PS50016"/>
    </source>
</evidence>
<dbReference type="OrthoDB" id="336088at2759"/>
<dbReference type="OMA" id="WVMDEPP"/>
<feature type="domain" description="ELM2" evidence="11">
    <location>
        <begin position="456"/>
        <end position="605"/>
    </location>
</feature>
<dbReference type="SMART" id="SM01189">
    <property type="entry name" value="ELM2"/>
    <property type="match status" value="1"/>
</dbReference>
<dbReference type="SMART" id="SM00249">
    <property type="entry name" value="PHD"/>
    <property type="match status" value="2"/>
</dbReference>
<feature type="region of interest" description="Disordered" evidence="8">
    <location>
        <begin position="1148"/>
        <end position="1169"/>
    </location>
</feature>
<feature type="compositionally biased region" description="Basic and acidic residues" evidence="8">
    <location>
        <begin position="79"/>
        <end position="88"/>
    </location>
</feature>
<dbReference type="GO" id="GO:0036205">
    <property type="term" value="P:histone catabolic process"/>
    <property type="evidence" value="ECO:0007669"/>
    <property type="project" value="TreeGrafter"/>
</dbReference>
<feature type="compositionally biased region" description="Low complexity" evidence="8">
    <location>
        <begin position="95"/>
        <end position="112"/>
    </location>
</feature>
<dbReference type="GO" id="GO:0008270">
    <property type="term" value="F:zinc ion binding"/>
    <property type="evidence" value="ECO:0007669"/>
    <property type="project" value="UniProtKB-KW"/>
</dbReference>
<dbReference type="Gene3D" id="2.30.30.490">
    <property type="match status" value="1"/>
</dbReference>
<feature type="region of interest" description="Disordered" evidence="8">
    <location>
        <begin position="955"/>
        <end position="1008"/>
    </location>
</feature>
<name>A0A084GAI7_PSEDA</name>
<feature type="region of interest" description="Disordered" evidence="8">
    <location>
        <begin position="801"/>
        <end position="875"/>
    </location>
</feature>
<dbReference type="SUPFAM" id="SSF46689">
    <property type="entry name" value="Homeodomain-like"/>
    <property type="match status" value="1"/>
</dbReference>
<feature type="compositionally biased region" description="Basic and acidic residues" evidence="8">
    <location>
        <begin position="526"/>
        <end position="535"/>
    </location>
</feature>
<dbReference type="PROSITE" id="PS51293">
    <property type="entry name" value="SANT"/>
    <property type="match status" value="1"/>
</dbReference>
<dbReference type="InterPro" id="IPR001025">
    <property type="entry name" value="BAH_dom"/>
</dbReference>
<dbReference type="InterPro" id="IPR013083">
    <property type="entry name" value="Znf_RING/FYVE/PHD"/>
</dbReference>
<evidence type="ECO:0000256" key="5">
    <source>
        <dbReference type="ARBA" id="ARBA00023242"/>
    </source>
</evidence>
<keyword evidence="5" id="KW-0539">Nucleus</keyword>
<feature type="region of interest" description="Disordered" evidence="8">
    <location>
        <begin position="516"/>
        <end position="535"/>
    </location>
</feature>
<dbReference type="PROSITE" id="PS51038">
    <property type="entry name" value="BAH"/>
    <property type="match status" value="1"/>
</dbReference>
<feature type="compositionally biased region" description="Pro residues" evidence="8">
    <location>
        <begin position="1401"/>
        <end position="1418"/>
    </location>
</feature>
<feature type="compositionally biased region" description="Low complexity" evidence="8">
    <location>
        <begin position="174"/>
        <end position="195"/>
    </location>
</feature>
<dbReference type="InterPro" id="IPR000949">
    <property type="entry name" value="ELM2_dom"/>
</dbReference>
<feature type="coiled-coil region" evidence="7">
    <location>
        <begin position="670"/>
        <end position="697"/>
    </location>
</feature>
<dbReference type="GO" id="GO:0003677">
    <property type="term" value="F:DNA binding"/>
    <property type="evidence" value="ECO:0007669"/>
    <property type="project" value="UniProtKB-KW"/>
</dbReference>
<feature type="domain" description="PHD-type" evidence="9">
    <location>
        <begin position="316"/>
        <end position="368"/>
    </location>
</feature>
<evidence type="ECO:0000259" key="10">
    <source>
        <dbReference type="PROSITE" id="PS51038"/>
    </source>
</evidence>
<dbReference type="InterPro" id="IPR019787">
    <property type="entry name" value="Znf_PHD-finger"/>
</dbReference>
<feature type="compositionally biased region" description="Polar residues" evidence="8">
    <location>
        <begin position="816"/>
        <end position="829"/>
    </location>
</feature>
<dbReference type="PANTHER" id="PTHR47672">
    <property type="entry name" value="E3 UBIQUITIN-PROTEIN LIGASE SNT2"/>
    <property type="match status" value="1"/>
</dbReference>
<feature type="compositionally biased region" description="Basic and acidic residues" evidence="8">
    <location>
        <begin position="969"/>
        <end position="998"/>
    </location>
</feature>
<dbReference type="PROSITE" id="PS50016">
    <property type="entry name" value="ZF_PHD_2"/>
    <property type="match status" value="2"/>
</dbReference>
<dbReference type="Gene3D" id="1.10.10.60">
    <property type="entry name" value="Homeodomain-like"/>
    <property type="match status" value="1"/>
</dbReference>
<gene>
    <name evidence="13" type="ORF">SAPIO_CDS3328</name>
</gene>
<dbReference type="InterPro" id="IPR017884">
    <property type="entry name" value="SANT_dom"/>
</dbReference>
<feature type="compositionally biased region" description="Polar residues" evidence="8">
    <location>
        <begin position="20"/>
        <end position="29"/>
    </location>
</feature>
<feature type="compositionally biased region" description="Polar residues" evidence="8">
    <location>
        <begin position="1546"/>
        <end position="1557"/>
    </location>
</feature>